<evidence type="ECO:0000313" key="5">
    <source>
        <dbReference type="EMBL" id="MCP1675571.1"/>
    </source>
</evidence>
<sequence>MPLKQRVFVYGTLRAGGSNHRLLTAGRCLGTHWTEPRYTMLDCGAYPGVVMGGTHAIHGEVYQVTPRIMAQLDRLEDYPRSYDRSLLETPWGGAWIYIFRPGAMCLPTIPGGDWMRRR</sequence>
<evidence type="ECO:0000259" key="4">
    <source>
        <dbReference type="Pfam" id="PF06094"/>
    </source>
</evidence>
<dbReference type="InterPro" id="IPR039126">
    <property type="entry name" value="GGACT"/>
</dbReference>
<dbReference type="EMBL" id="JALJXV010000006">
    <property type="protein sequence ID" value="MCP1675571.1"/>
    <property type="molecule type" value="Genomic_DNA"/>
</dbReference>
<keyword evidence="6" id="KW-1185">Reference proteome</keyword>
<feature type="domain" description="Gamma-glutamylcyclotransferase AIG2-like" evidence="4">
    <location>
        <begin position="7"/>
        <end position="115"/>
    </location>
</feature>
<gene>
    <name evidence="5" type="ORF">J2T57_002721</name>
</gene>
<evidence type="ECO:0000256" key="1">
    <source>
        <dbReference type="ARBA" id="ARBA00008861"/>
    </source>
</evidence>
<evidence type="ECO:0000313" key="6">
    <source>
        <dbReference type="Proteomes" id="UP001205843"/>
    </source>
</evidence>
<protein>
    <recommendedName>
        <fullName evidence="3">Gamma-glutamylcyclotransferase family protein</fullName>
    </recommendedName>
</protein>
<name>A0AAE3G4C7_9GAMM</name>
<dbReference type="Proteomes" id="UP001205843">
    <property type="component" value="Unassembled WGS sequence"/>
</dbReference>
<accession>A0AAE3G4C7</accession>
<proteinExistence type="inferred from homology"/>
<dbReference type="AlphaFoldDB" id="A0AAE3G4C7"/>
<dbReference type="CDD" id="cd06661">
    <property type="entry name" value="GGCT_like"/>
    <property type="match status" value="1"/>
</dbReference>
<dbReference type="Gene3D" id="3.10.490.10">
    <property type="entry name" value="Gamma-glutamyl cyclotransferase-like"/>
    <property type="match status" value="1"/>
</dbReference>
<dbReference type="Pfam" id="PF06094">
    <property type="entry name" value="GGACT"/>
    <property type="match status" value="1"/>
</dbReference>
<reference evidence="5" key="1">
    <citation type="submission" date="2022-03" db="EMBL/GenBank/DDBJ databases">
        <title>Genomic Encyclopedia of Type Strains, Phase III (KMG-III): the genomes of soil and plant-associated and newly described type strains.</title>
        <authorList>
            <person name="Whitman W."/>
        </authorList>
    </citation>
    <scope>NUCLEOTIDE SEQUENCE</scope>
    <source>
        <strain evidence="5">ANL 6-2</strain>
    </source>
</reference>
<dbReference type="GO" id="GO:0061929">
    <property type="term" value="F:gamma-glutamylaminecyclotransferase activity"/>
    <property type="evidence" value="ECO:0007669"/>
    <property type="project" value="InterPro"/>
</dbReference>
<dbReference type="GO" id="GO:0005829">
    <property type="term" value="C:cytosol"/>
    <property type="evidence" value="ECO:0007669"/>
    <property type="project" value="TreeGrafter"/>
</dbReference>
<dbReference type="InterPro" id="IPR036568">
    <property type="entry name" value="GGCT-like_sf"/>
</dbReference>
<dbReference type="PANTHER" id="PTHR12510">
    <property type="entry name" value="TROPONIN C-AKIN-1 PROTEIN"/>
    <property type="match status" value="1"/>
</dbReference>
<dbReference type="RefSeq" id="WP_253479136.1">
    <property type="nucleotide sequence ID" value="NZ_JALJXV010000006.1"/>
</dbReference>
<comment type="similarity">
    <text evidence="1 3">Belongs to the gamma-glutamylcyclotransferase family.</text>
</comment>
<feature type="active site" description="Proton acceptor" evidence="2">
    <location>
        <position position="76"/>
    </location>
</feature>
<dbReference type="InterPro" id="IPR013024">
    <property type="entry name" value="GGCT-like"/>
</dbReference>
<dbReference type="PANTHER" id="PTHR12510:SF4">
    <property type="entry name" value="GAMMA-GLUTAMYLAMINECYCLOTRANSFERASE"/>
    <property type="match status" value="1"/>
</dbReference>
<evidence type="ECO:0000256" key="2">
    <source>
        <dbReference type="PIRSR" id="PIRSR639126-1"/>
    </source>
</evidence>
<evidence type="ECO:0000256" key="3">
    <source>
        <dbReference type="RuleBase" id="RU367036"/>
    </source>
</evidence>
<dbReference type="InterPro" id="IPR009288">
    <property type="entry name" value="AIG2-like_dom"/>
</dbReference>
<comment type="caution">
    <text evidence="5">The sequence shown here is derived from an EMBL/GenBank/DDBJ whole genome shotgun (WGS) entry which is preliminary data.</text>
</comment>
<organism evidence="5 6">
    <name type="scientific">Natronocella acetinitrilica</name>
    <dbReference type="NCBI Taxonomy" id="414046"/>
    <lineage>
        <taxon>Bacteria</taxon>
        <taxon>Pseudomonadati</taxon>
        <taxon>Pseudomonadota</taxon>
        <taxon>Gammaproteobacteria</taxon>
        <taxon>Chromatiales</taxon>
        <taxon>Ectothiorhodospiraceae</taxon>
        <taxon>Natronocella</taxon>
    </lineage>
</organism>
<dbReference type="SUPFAM" id="SSF110857">
    <property type="entry name" value="Gamma-glutamyl cyclotransferase-like"/>
    <property type="match status" value="1"/>
</dbReference>